<name>F5YI12_TREPZ</name>
<reference evidence="2" key="1">
    <citation type="submission" date="2009-12" db="EMBL/GenBank/DDBJ databases">
        <title>Complete sequence of Treponema primitia strain ZAS-2.</title>
        <authorList>
            <person name="Tetu S.G."/>
            <person name="Matson E."/>
            <person name="Ren Q."/>
            <person name="Seshadri R."/>
            <person name="Elbourne L."/>
            <person name="Hassan K.A."/>
            <person name="Durkin A."/>
            <person name="Radune D."/>
            <person name="Mohamoud Y."/>
            <person name="Shay R."/>
            <person name="Jin S."/>
            <person name="Zhang X."/>
            <person name="Lucey K."/>
            <person name="Ballor N.R."/>
            <person name="Ottesen E."/>
            <person name="Rosenthal R."/>
            <person name="Allen A."/>
            <person name="Leadbetter J.R."/>
            <person name="Paulsen I.T."/>
        </authorList>
    </citation>
    <scope>NUCLEOTIDE SEQUENCE [LARGE SCALE GENOMIC DNA]</scope>
    <source>
        <strain evidence="2">ATCC BAA-887 / DSM 12427 / ZAS-2</strain>
    </source>
</reference>
<proteinExistence type="predicted"/>
<dbReference type="RefSeq" id="WP_015707909.1">
    <property type="nucleotide sequence ID" value="NC_015578.1"/>
</dbReference>
<dbReference type="eggNOG" id="COG0457">
    <property type="taxonomic scope" value="Bacteria"/>
</dbReference>
<dbReference type="AlphaFoldDB" id="F5YI12"/>
<dbReference type="HOGENOM" id="CLU_422065_0_0_12"/>
<dbReference type="Proteomes" id="UP000009223">
    <property type="component" value="Chromosome"/>
</dbReference>
<accession>F5YI12</accession>
<gene>
    <name evidence="1" type="ordered locus">TREPR_2292</name>
</gene>
<organism evidence="1 2">
    <name type="scientific">Treponema primitia (strain ATCC BAA-887 / DSM 12427 / ZAS-2)</name>
    <dbReference type="NCBI Taxonomy" id="545694"/>
    <lineage>
        <taxon>Bacteria</taxon>
        <taxon>Pseudomonadati</taxon>
        <taxon>Spirochaetota</taxon>
        <taxon>Spirochaetia</taxon>
        <taxon>Spirochaetales</taxon>
        <taxon>Treponemataceae</taxon>
        <taxon>Treponema</taxon>
    </lineage>
</organism>
<evidence type="ECO:0000313" key="2">
    <source>
        <dbReference type="Proteomes" id="UP000009223"/>
    </source>
</evidence>
<dbReference type="EMBL" id="CP001843">
    <property type="protein sequence ID" value="AEF83929.1"/>
    <property type="molecule type" value="Genomic_DNA"/>
</dbReference>
<reference evidence="1 2" key="2">
    <citation type="journal article" date="2011" name="ISME J.">
        <title>RNA-seq reveals cooperative metabolic interactions between two termite-gut spirochete species in co-culture.</title>
        <authorList>
            <person name="Rosenthal A.Z."/>
            <person name="Matson E.G."/>
            <person name="Eldar A."/>
            <person name="Leadbetter J.R."/>
        </authorList>
    </citation>
    <scope>NUCLEOTIDE SEQUENCE [LARGE SCALE GENOMIC DNA]</scope>
    <source>
        <strain evidence="2">ATCC BAA-887 / DSM 12427 / ZAS-2</strain>
    </source>
</reference>
<evidence type="ECO:0000313" key="1">
    <source>
        <dbReference type="EMBL" id="AEF83929.1"/>
    </source>
</evidence>
<dbReference type="OrthoDB" id="9789740at2"/>
<dbReference type="KEGG" id="tpi:TREPR_2292"/>
<evidence type="ECO:0008006" key="3">
    <source>
        <dbReference type="Google" id="ProtNLM"/>
    </source>
</evidence>
<keyword evidence="2" id="KW-1185">Reference proteome</keyword>
<dbReference type="STRING" id="545694.TREPR_2292"/>
<sequence length="533" mass="56620">MGFNEYKSPATGNLQLYRLGGGLGLYYFPLSRLFTALDAGLGAFWGQGETSRTAAGLWYRFGGEAGFRFTPAFTLAADVGWQQYQNPGDRGGAFMSGLYAGLTARITLELGEKSGSNGVAASLTQDGGVYPVLLSLYQNNETGSITIRNNENAEIRDVRVSFRAGRYTASEYQCGTIKLLAKGRSAVLPLYADFSGDMLQFTDSGRILGEIVIRYSFLGKEKETLAAASVQVLERGSYPDGDAASLAAFVSPTSPEILEFSKNVAGLARNERRTGLNDKMQFAVWLFEGLKSFGPNVKAATDPANPAQQAAVQFPSQTLAYQAGTARDWGLLYAASLEASGISAAFIPLDETSEGGFIAAVNLGISEAQAATLFNGLDKLLVINDTVWLPVSMGNLNAGFVAAWDEAAVKLGAVFAAAETVDFIMLSDAWATYPPAPFPAFGVKIAEADTALLRTGAGAALTAYIARDIQPLITAVNAQIRQSPEAAGQIAALYNRLGLLQIRADNTSAARAAFQRAADMGNEAAKRNLENLK</sequence>
<protein>
    <recommendedName>
        <fullName evidence="3">Tetratricopeptide repeat domain protein</fullName>
    </recommendedName>
</protein>